<evidence type="ECO:0000256" key="18">
    <source>
        <dbReference type="SAM" id="Phobius"/>
    </source>
</evidence>
<name>A0A498IKE4_MALDO</name>
<accession>A0A498IKE4</accession>
<evidence type="ECO:0000259" key="19">
    <source>
        <dbReference type="PROSITE" id="PS50011"/>
    </source>
</evidence>
<evidence type="ECO:0000256" key="17">
    <source>
        <dbReference type="SAM" id="MobiDB-lite"/>
    </source>
</evidence>
<evidence type="ECO:0000256" key="13">
    <source>
        <dbReference type="ARBA" id="ARBA00022989"/>
    </source>
</evidence>
<dbReference type="FunFam" id="1.10.510.10:FF:000480">
    <property type="entry name" value="Pollen receptor-like kinase 1"/>
    <property type="match status" value="1"/>
</dbReference>
<dbReference type="STRING" id="3750.A0A498IKE4"/>
<evidence type="ECO:0000256" key="7">
    <source>
        <dbReference type="ARBA" id="ARBA00022614"/>
    </source>
</evidence>
<dbReference type="InterPro" id="IPR032675">
    <property type="entry name" value="LRR_dom_sf"/>
</dbReference>
<reference evidence="20 21" key="1">
    <citation type="submission" date="2018-10" db="EMBL/GenBank/DDBJ databases">
        <title>A high-quality apple genome assembly.</title>
        <authorList>
            <person name="Hu J."/>
        </authorList>
    </citation>
    <scope>NUCLEOTIDE SEQUENCE [LARGE SCALE GENOMIC DNA]</scope>
    <source>
        <strain evidence="21">cv. HFTH1</strain>
        <tissue evidence="20">Young leaf</tissue>
    </source>
</reference>
<keyword evidence="8 18" id="KW-0812">Transmembrane</keyword>
<evidence type="ECO:0000256" key="15">
    <source>
        <dbReference type="ARBA" id="ARBA00023170"/>
    </source>
</evidence>
<dbReference type="Gene3D" id="1.10.510.10">
    <property type="entry name" value="Transferase(Phosphotransferase) domain 1"/>
    <property type="match status" value="1"/>
</dbReference>
<dbReference type="InterPro" id="IPR003591">
    <property type="entry name" value="Leu-rich_rpt_typical-subtyp"/>
</dbReference>
<dbReference type="EMBL" id="RDQH01000338">
    <property type="protein sequence ID" value="RXH81921.1"/>
    <property type="molecule type" value="Genomic_DNA"/>
</dbReference>
<sequence>MPCLYISTNVTLDGVDTGSIFSEATKAISDITGKPEDFVMVLLKGSVPISFGKSTTIPAAYGELVAMGGITTAVKRLLIATLGTIFESKLSIPKTRFFLKVVDYVMIVLKGSVPISFGGTEDPAAYGELVSIGGLNPDVNKKLSAAIAAILETKLSVPKSRFFLKFYDTKASHHLAFLIFHRKGHWHLHALLLIAFFLLPFIPLVDTFNDSDVCYSAGFQLWMERVYLLEYVLPFKQCLKFAMNFQTALYVSVIREIRGRKPDPPTPQRKMSTPTAPPILPVSTTATATAAGGGTAQSQAPIATPAFRAFINNISDTCRNGLAQRRPWSELLDRSAFSKPESFSDATVRVRKNYSYFRVNYLAVLALTVAVSLVTHPFSLFVLLGLLAAWLFLYLFRPSDQPLVIFGRTYSDTQTLWGLIALSVFVVFLTSVGSVLISALAIGAAVVFAHGAFRVPEDLFLDEQEPSASTGFLSFLNNAASNVAVATSPAIVAAARDIASFFIHALLFVHLLVVTYRPVSGQRGNDGMIVIRSDYQALRAFKRELIDFTGVLRSWNDSGRGTCSGGWAGIKCVNGQVIAIQLPWRRLGGRISEKIGQLQALRKLSLHDNVLAGPVPVSLGFLPSLRGVYLFNNRLSGSVPPSIGNCPLLQTLDLSNNSLTGTIPSSLANPKKLYRLNLSFNSLSGSIPTSLTKSRSLTILALQHNNLSGSIPSTWGAGNRNLSNQLMILTLDHNLISGTIPSSLSKLGFLQEIYLDNNQISGTIPDEIGKLTRLQKLDLSNNVINGSFPSSFSNLSSLVSLNLEGNRLDNQIPQGLERLQNLSLLNLRKNNFSGHIPASVGNISGIYQLDLSENKFSGEIPASLSSLANLTSFNVSHNNLSGAVPSLLSKKFNASSFAGNLQLCGYSASTPCSSPPPQILPSSTPTEQPLKKKHHHKFSTKDKILIAAGALLAVLLLLCCILLVCLVRKRSASKGKNGKTTMQAPAKAVPGGAGVEYGGEAGGKLVHFDGPFVFTADDLLCATAEIIGKSTYGTAYKATLEEGNQVAVKRLREKTAKGQKEFEMEAAAIGKIRHPNLLAMRAYYLGPKGEKLLVFDYMPKGSLASFLHARGPETIIDWPTRMNIMIGITRGLCHLHNEENIVHGNLTSSNILLDEQTNAHIADFGLSRLMTAAANTNVIATAGTLGYNAPELSKAKKATTKTDVYSLGVIILELLTGKSPGEPMNGMDLPQWVASIVKEEWTNEVFDLEIMRDVPTIGDMLLNTLKLALHCVDPSPALRPEAQQVLEQLEEIKPDQATGGSAEEEGAEAQSPSSHLLGWFSGRLRTHLRPSLREFSVSNSLSSIPNRNIPIQGPSEGSDGAPTLTPSLFLLFASPASIRRSTLMSTGPTSSVHPSTHSSSNGSKSPSSPFPNLHCELRVSPVNVDRGEETLDQRKQYNKDQSELDMCSEGLDVGSLSRLMGSEATNYTAGVEDLYEKMLVKIETLTRLVEQSSAKVLEQVGSNQSMISSLRNKHKDFKSSHKIQLFTT</sequence>
<dbReference type="FunFam" id="3.80.10.10:FF:000095">
    <property type="entry name" value="LRR receptor-like serine/threonine-protein kinase GSO1"/>
    <property type="match status" value="1"/>
</dbReference>
<keyword evidence="7" id="KW-0433">Leucine-rich repeat</keyword>
<evidence type="ECO:0000256" key="1">
    <source>
        <dbReference type="ARBA" id="ARBA00002501"/>
    </source>
</evidence>
<dbReference type="InterPro" id="IPR013210">
    <property type="entry name" value="LRR_N_plant-typ"/>
</dbReference>
<feature type="transmembrane region" description="Helical" evidence="18">
    <location>
        <begin position="416"/>
        <end position="448"/>
    </location>
</feature>
<dbReference type="InterPro" id="IPR055414">
    <property type="entry name" value="LRR_R13L4/SHOC2-like"/>
</dbReference>
<dbReference type="PANTHER" id="PTHR48008:SF2">
    <property type="entry name" value="PROBABLY INACTIVE LEUCINE-RICH REPEAT RECEPTOR-LIKE PROTEIN KINASE IMK2"/>
    <property type="match status" value="1"/>
</dbReference>
<dbReference type="Pfam" id="PF01187">
    <property type="entry name" value="MIF"/>
    <property type="match status" value="1"/>
</dbReference>
<evidence type="ECO:0000313" key="20">
    <source>
        <dbReference type="EMBL" id="RXH81921.1"/>
    </source>
</evidence>
<feature type="transmembrane region" description="Helical" evidence="18">
    <location>
        <begin position="498"/>
        <end position="516"/>
    </location>
</feature>
<evidence type="ECO:0000256" key="10">
    <source>
        <dbReference type="ARBA" id="ARBA00022737"/>
    </source>
</evidence>
<dbReference type="SUPFAM" id="SSF52058">
    <property type="entry name" value="L domain-like"/>
    <property type="match status" value="1"/>
</dbReference>
<keyword evidence="11" id="KW-0547">Nucleotide-binding</keyword>
<dbReference type="SUPFAM" id="SSF56112">
    <property type="entry name" value="Protein kinase-like (PK-like)"/>
    <property type="match status" value="1"/>
</dbReference>
<evidence type="ECO:0000256" key="4">
    <source>
        <dbReference type="ARBA" id="ARBA00005851"/>
    </source>
</evidence>
<dbReference type="GO" id="GO:0005783">
    <property type="term" value="C:endoplasmic reticulum"/>
    <property type="evidence" value="ECO:0007669"/>
    <property type="project" value="UniProtKB-ARBA"/>
</dbReference>
<feature type="transmembrane region" description="Helical" evidence="18">
    <location>
        <begin position="944"/>
        <end position="967"/>
    </location>
</feature>
<dbReference type="InterPro" id="IPR001611">
    <property type="entry name" value="Leu-rich_rpt"/>
</dbReference>
<dbReference type="InterPro" id="IPR000719">
    <property type="entry name" value="Prot_kinase_dom"/>
</dbReference>
<protein>
    <recommendedName>
        <fullName evidence="19">Protein kinase domain-containing protein</fullName>
    </recommendedName>
</protein>
<comment type="subcellular location">
    <subcellularLocation>
        <location evidence="2">Endomembrane system</location>
        <topology evidence="2">Multi-pass membrane protein</topology>
    </subcellularLocation>
    <subcellularLocation>
        <location evidence="3">Membrane</location>
        <topology evidence="3">Single-pass type I membrane protein</topology>
    </subcellularLocation>
</comment>
<feature type="region of interest" description="Disordered" evidence="17">
    <location>
        <begin position="1336"/>
        <end position="1362"/>
    </location>
</feature>
<dbReference type="Pfam" id="PF08263">
    <property type="entry name" value="LRRNT_2"/>
    <property type="match status" value="1"/>
</dbReference>
<dbReference type="GO" id="GO:0005524">
    <property type="term" value="F:ATP binding"/>
    <property type="evidence" value="ECO:0007669"/>
    <property type="project" value="UniProtKB-KW"/>
</dbReference>
<feature type="domain" description="Protein kinase" evidence="19">
    <location>
        <begin position="1021"/>
        <end position="1292"/>
    </location>
</feature>
<keyword evidence="13 18" id="KW-1133">Transmembrane helix</keyword>
<gene>
    <name evidence="20" type="ORF">DVH24_036262</name>
</gene>
<comment type="similarity">
    <text evidence="4">Belongs to the MIF family.</text>
</comment>
<keyword evidence="15" id="KW-0675">Receptor</keyword>
<evidence type="ECO:0000256" key="9">
    <source>
        <dbReference type="ARBA" id="ARBA00022729"/>
    </source>
</evidence>
<feature type="transmembrane region" description="Helical" evidence="18">
    <location>
        <begin position="380"/>
        <end position="396"/>
    </location>
</feature>
<dbReference type="Gene3D" id="3.80.10.10">
    <property type="entry name" value="Ribonuclease Inhibitor"/>
    <property type="match status" value="3"/>
</dbReference>
<evidence type="ECO:0000256" key="5">
    <source>
        <dbReference type="ARBA" id="ARBA00006483"/>
    </source>
</evidence>
<keyword evidence="9" id="KW-0732">Signal</keyword>
<dbReference type="InterPro" id="IPR052451">
    <property type="entry name" value="Ser/Thr_kinase-like"/>
</dbReference>
<comment type="caution">
    <text evidence="20">The sequence shown here is derived from an EMBL/GenBank/DDBJ whole genome shotgun (WGS) entry which is preliminary data.</text>
</comment>
<keyword evidence="14 18" id="KW-0472">Membrane</keyword>
<dbReference type="PANTHER" id="PTHR48008">
    <property type="entry name" value="LEUCINE-RICH REPEAT RECEPTOR-LIKE PROTEIN KINASE IMK3-RELATED"/>
    <property type="match status" value="1"/>
</dbReference>
<evidence type="ECO:0000256" key="3">
    <source>
        <dbReference type="ARBA" id="ARBA00004479"/>
    </source>
</evidence>
<dbReference type="SMART" id="SM00369">
    <property type="entry name" value="LRR_TYP"/>
    <property type="match status" value="6"/>
</dbReference>
<dbReference type="InterPro" id="IPR011009">
    <property type="entry name" value="Kinase-like_dom_sf"/>
</dbReference>
<dbReference type="PRINTS" id="PR00019">
    <property type="entry name" value="LEURICHRPT"/>
</dbReference>
<keyword evidence="16" id="KW-0325">Glycoprotein</keyword>
<dbReference type="FunFam" id="3.80.10.10:FF:000101">
    <property type="entry name" value="LRR receptor-like serine/threonine-protein kinase ERECTA"/>
    <property type="match status" value="1"/>
</dbReference>
<dbReference type="Gene3D" id="3.30.200.20">
    <property type="entry name" value="Phosphorylase Kinase, domain 1"/>
    <property type="match status" value="1"/>
</dbReference>
<evidence type="ECO:0000256" key="11">
    <source>
        <dbReference type="ARBA" id="ARBA00022741"/>
    </source>
</evidence>
<dbReference type="InterPro" id="IPR004895">
    <property type="entry name" value="Prenylated_rab_accept_PRA1"/>
</dbReference>
<dbReference type="Gene3D" id="3.30.429.10">
    <property type="entry name" value="Macrophage Migration Inhibitory Factor"/>
    <property type="match status" value="2"/>
</dbReference>
<dbReference type="PROSITE" id="PS50011">
    <property type="entry name" value="PROTEIN_KINASE_DOM"/>
    <property type="match status" value="1"/>
</dbReference>
<dbReference type="GO" id="GO:0016020">
    <property type="term" value="C:membrane"/>
    <property type="evidence" value="ECO:0007669"/>
    <property type="project" value="UniProtKB-SubCell"/>
</dbReference>
<dbReference type="SUPFAM" id="SSF55331">
    <property type="entry name" value="Tautomerase/MIF"/>
    <property type="match status" value="2"/>
</dbReference>
<comment type="similarity">
    <text evidence="5">Belongs to the PRA1 family.</text>
</comment>
<dbReference type="InterPro" id="IPR001398">
    <property type="entry name" value="Macrophage_inhib_fac"/>
</dbReference>
<evidence type="ECO:0000256" key="2">
    <source>
        <dbReference type="ARBA" id="ARBA00004127"/>
    </source>
</evidence>
<evidence type="ECO:0000256" key="6">
    <source>
        <dbReference type="ARBA" id="ARBA00022553"/>
    </source>
</evidence>
<evidence type="ECO:0000256" key="14">
    <source>
        <dbReference type="ARBA" id="ARBA00023136"/>
    </source>
</evidence>
<dbReference type="FunFam" id="3.30.200.20:FF:000486">
    <property type="entry name" value="Leucine-rich repeat receptor-like protein kinase"/>
    <property type="match status" value="1"/>
</dbReference>
<dbReference type="Pfam" id="PF03208">
    <property type="entry name" value="PRA1"/>
    <property type="match status" value="1"/>
</dbReference>
<dbReference type="GO" id="GO:0016192">
    <property type="term" value="P:vesicle-mediated transport"/>
    <property type="evidence" value="ECO:0007669"/>
    <property type="project" value="UniProtKB-ARBA"/>
</dbReference>
<dbReference type="Pfam" id="PF23598">
    <property type="entry name" value="LRR_14"/>
    <property type="match status" value="1"/>
</dbReference>
<dbReference type="GO" id="GO:0004672">
    <property type="term" value="F:protein kinase activity"/>
    <property type="evidence" value="ECO:0007669"/>
    <property type="project" value="InterPro"/>
</dbReference>
<evidence type="ECO:0000313" key="21">
    <source>
        <dbReference type="Proteomes" id="UP000290289"/>
    </source>
</evidence>
<dbReference type="Pfam" id="PF00560">
    <property type="entry name" value="LRR_1"/>
    <property type="match status" value="1"/>
</dbReference>
<keyword evidence="12" id="KW-0067">ATP-binding</keyword>
<organism evidence="20 21">
    <name type="scientific">Malus domestica</name>
    <name type="common">Apple</name>
    <name type="synonym">Pyrus malus</name>
    <dbReference type="NCBI Taxonomy" id="3750"/>
    <lineage>
        <taxon>Eukaryota</taxon>
        <taxon>Viridiplantae</taxon>
        <taxon>Streptophyta</taxon>
        <taxon>Embryophyta</taxon>
        <taxon>Tracheophyta</taxon>
        <taxon>Spermatophyta</taxon>
        <taxon>Magnoliopsida</taxon>
        <taxon>eudicotyledons</taxon>
        <taxon>Gunneridae</taxon>
        <taxon>Pentapetalae</taxon>
        <taxon>rosids</taxon>
        <taxon>fabids</taxon>
        <taxon>Rosales</taxon>
        <taxon>Rosaceae</taxon>
        <taxon>Amygdaloideae</taxon>
        <taxon>Maleae</taxon>
        <taxon>Malus</taxon>
    </lineage>
</organism>
<comment type="function">
    <text evidence="1">May be involved in both secretory and endocytic intracellular trafficking in the endosomal/prevacuolar compartments.</text>
</comment>
<feature type="region of interest" description="Disordered" evidence="17">
    <location>
        <begin position="1382"/>
        <end position="1414"/>
    </location>
</feature>
<feature type="region of interest" description="Disordered" evidence="17">
    <location>
        <begin position="1295"/>
        <end position="1314"/>
    </location>
</feature>
<feature type="transmembrane region" description="Helical" evidence="18">
    <location>
        <begin position="356"/>
        <end position="374"/>
    </location>
</feature>
<feature type="transmembrane region" description="Helical" evidence="18">
    <location>
        <begin position="186"/>
        <end position="205"/>
    </location>
</feature>
<dbReference type="Proteomes" id="UP000290289">
    <property type="component" value="Chromosome 12"/>
</dbReference>
<dbReference type="CDD" id="cd14066">
    <property type="entry name" value="STKc_IRAK"/>
    <property type="match status" value="1"/>
</dbReference>
<keyword evidence="21" id="KW-1185">Reference proteome</keyword>
<feature type="compositionally biased region" description="Low complexity" evidence="17">
    <location>
        <begin position="1385"/>
        <end position="1412"/>
    </location>
</feature>
<feature type="compositionally biased region" description="Polar residues" evidence="17">
    <location>
        <begin position="1336"/>
        <end position="1346"/>
    </location>
</feature>
<dbReference type="InterPro" id="IPR014347">
    <property type="entry name" value="Tautomerase/MIF_sf"/>
</dbReference>
<evidence type="ECO:0000256" key="16">
    <source>
        <dbReference type="ARBA" id="ARBA00023180"/>
    </source>
</evidence>
<keyword evidence="6" id="KW-0597">Phosphoprotein</keyword>
<dbReference type="Pfam" id="PF13855">
    <property type="entry name" value="LRR_8"/>
    <property type="match status" value="1"/>
</dbReference>
<proteinExistence type="inferred from homology"/>
<dbReference type="Pfam" id="PF00069">
    <property type="entry name" value="Pkinase"/>
    <property type="match status" value="1"/>
</dbReference>
<evidence type="ECO:0000256" key="8">
    <source>
        <dbReference type="ARBA" id="ARBA00022692"/>
    </source>
</evidence>
<keyword evidence="10" id="KW-0677">Repeat</keyword>
<evidence type="ECO:0000256" key="12">
    <source>
        <dbReference type="ARBA" id="ARBA00022840"/>
    </source>
</evidence>